<feature type="region of interest" description="Disordered" evidence="6">
    <location>
        <begin position="1772"/>
        <end position="1812"/>
    </location>
</feature>
<feature type="coiled-coil region" evidence="5">
    <location>
        <begin position="1190"/>
        <end position="1224"/>
    </location>
</feature>
<dbReference type="PROSITE" id="PS00636">
    <property type="entry name" value="DNAJ_1"/>
    <property type="match status" value="1"/>
</dbReference>
<dbReference type="PANTHER" id="PTHR34457:SF3">
    <property type="entry name" value="PROTEIN TIC236, CHLOROPLASTIC"/>
    <property type="match status" value="1"/>
</dbReference>
<dbReference type="PANTHER" id="PTHR34457">
    <property type="entry name" value="EMBRYO DEFECTIVE 2410"/>
    <property type="match status" value="1"/>
</dbReference>
<dbReference type="Gene3D" id="1.10.287.110">
    <property type="entry name" value="DnaJ domain"/>
    <property type="match status" value="1"/>
</dbReference>
<comment type="subcellular location">
    <subcellularLocation>
        <location evidence="1">Membrane</location>
        <topology evidence="1">Single-pass membrane protein</topology>
    </subcellularLocation>
</comment>
<evidence type="ECO:0000256" key="2">
    <source>
        <dbReference type="ARBA" id="ARBA00022692"/>
    </source>
</evidence>
<feature type="transmembrane region" description="Helical" evidence="7">
    <location>
        <begin position="129"/>
        <end position="155"/>
    </location>
</feature>
<proteinExistence type="predicted"/>
<accession>A0A9E7HU17</accession>
<dbReference type="InterPro" id="IPR036869">
    <property type="entry name" value="J_dom_sf"/>
</dbReference>
<dbReference type="InterPro" id="IPR053022">
    <property type="entry name" value="Chloroplast_translocon_comp"/>
</dbReference>
<dbReference type="Pfam" id="PF04357">
    <property type="entry name" value="TamB"/>
    <property type="match status" value="1"/>
</dbReference>
<keyword evidence="5" id="KW-0175">Coiled coil</keyword>
<dbReference type="OrthoDB" id="1386367at2759"/>
<feature type="coiled-coil region" evidence="5">
    <location>
        <begin position="939"/>
        <end position="966"/>
    </location>
</feature>
<protein>
    <recommendedName>
        <fullName evidence="8">J domain-containing protein</fullName>
    </recommendedName>
</protein>
<sequence length="3617" mass="405524">MASMGGLGLFKQGWKWIQSQKQAFVSVRVAVICVGEKLVLLIDRHWPLVYSWCMVAGRLLFRFMLQWKDCVVGGLRSMFTLGSAALFVILWSCFLRLTSTTSLVCVLLILGAAATTIHYLGFTPGLLMIGLYGILIMWIYGYFWITAMLFIAGGYMFSLNHARFLILMATAYAVYCINTRDGLHGVFLLLNLSFISNDILNKLLQVYDDASEGTHDGEQKEWEQFKEDFSVDSECSPPAEDAEEVVSSLSSCTTPKATYLTGIHKDASSSKVVIAESTSLVEMKRIMNSSNHYEVLGFLRNKIVDPQILKKEYHKKVLLVHPDKNMGSPLACESFKRLQCAYEILADLTKKKNYDEQLRKGESGRVCQRSSVASQKGGVEYRSEESRCIECTKCGNSHMWICTNRSKGRARWCQGMACRPNTHWPSFHVNMIGLDRTGLPSNPSRYPWGLDAEMIVEDDEFELWLKQALATGIFSERQKIKMQAETENFPVLDEKIGVPVMEDMISSSSFKGTDHVGDDSASYEKFILDMDSYWDELNERLSLSRMVNDTVIKGMVSAMVEEAAEKIASKEAEIAVLNEKLMSCKSHVAAGQNLEITSSQSLMMEAEIDERRLESCKSCLSSCGDCKCVNNVSRLRIMVENQIQWLKNDLQHLKSLDIVSREGIGPCNILHETKAIKKLLEVDQKVDVLKDILGLVFKEICAIICSKKVVLSELQWEHELQREINTIVLQDYVRGLQDEYETKLYHQTVFINNSNKNWQKKASELKAMRDELHAIMEEVNYHENFEEWTVTKRKDHFPAKVLGNHNFPSQPEENETMMMEKSGDSGENMLDFAHLNHMNKEELLFYFKTEMTKMRRRHDSALLEKTEELFRLKREFLKERGSSVLRKDKELEHLREKVPGFILKLDEILVEKEMLLELYNHDDELQSFKEKNCSLVYENKRVRNLLMEKTNELKCLSAQISDAESQKALHSSAEANYLNQLRKLASVIEDVKTETNFRDQLCNIMLRGLIDEHRCVMQDTEIKIKLLMEINNTIFRGVICDAITCMNPTISKYSKEKLSLEALLLQKENALRSEIEENSKLKQDVASLSSSMKEKENLNMSFEATLLEKENALRLEIEKNCELKQVIASISSSLEEKEQLASESGSTLMQQKQQLDIVHRELSMLRDHKSMREEQLSRCKLELISLTTRLNKTLQQNHYYELELDKLNEKLKLVSDALIEEETQKTMLLGVIEEKDGEQVKQLRSISEAMMELSKGLADLERHLIESSKRNESRLKVLSHQLNPLVQLASKQKKNRFLYKKKFETSWSNLQKAEAEVDLLGDDVEALLGLLGKIYLALDHYSPVLQHYPGNFGDSVDSRAKMSVDHFRSSLLGSPLRTSLVNRNGSSVDRLVNAEPNFRALFSKISAGNRRKGRRRVDCLRFGVEDPGFYLRKFGFLSDGIKVSCARESFPRTTAWITSLNSLWKEGLFLIRCSVFVSVISVAGMLVWYAQRKATSFVEAQLLPSACSILSEHLQRELDFGKVRSVSPLGITLYSCSIGPHREEFSCGEVPTLKLRIRPFTSLRRGKIVIDAVLSRPCLLVAQKEDFSWLGIPSPSEDGLNKHCSSEEGIDYRTKTIRLAREESAASWARQRVKAAREAAEMGYVVPEEHSSLFRDETLNDSLHLSVQPGRPSSFFCIDDHMHLKDHHCMDNSGMHGLEHTEVEKPFGARTGGLGTNFWSRIKLPLSRHRFKRNAKRKVVSERNFTSKQRNLKRSAVAATAYFRGLDRGKFSEPYSKQGSNSSDGGHEDTGSQMLATKDKAGSDAEITRSNGIDKTRSDSLIELVDLDNQEFKPQTSIEAADYISITQGSTDIERENGKLTDGGMEKQHLAEDHHSCLQINGHAIALDNGDLEKHHFESHHDDGVGFDKLKDTVGQSYEKSEDSGDLNCQGFIQKMFGMCTQMHQSKAFYPFQLYEIMDKIVVNEVFSEYLAGHIRKLKSYFSISAEDLSAEFVEGVTETSSKGIGKVLPITLDSVHFSGGTLMLLGYGDKEPREMVEVNGHIRLENHYSRVHVQLSGNCMEWRQDHTSQGGGRLSADVSVNIPEQKWHANLKIINLFAPLFEGILDIPVTWLKGRATGEIHICMSRGDSFPNLHGQLDVNGLSFHILDAPSMFSELTASLCFRGQRIFLHNASGWFGDAPLEASGDFGINPDDGEFHLMCQVPCVEVNALMKTLKIRPLLFPLAGSVTAVFNCQGPLVAPVFVGSGIISRKTSQTVSSFLPSSASEAVIENKEAGAVAAFDRIPFSHVSANFTFNLDNCVVDLYGIRACLLDGGEIRGAGSAWVCPEGEVDDTAMDINLSGNFLLDKVLHRYVPKGVQLMPLRIGELNGETRLSGSLSRPRFDIKWAAPKAEDSFGDARGDIIITHDNITVTSSSIAFDLYTKVQTSYHANHSLCKETANNRRVMPLIVEGVDLNLRLRDFELANFIFSSTFDSPRTLHLKATGKIKFQGKVVKTLKGIDDDIVDCKGNGSEQQIVDSDIARLVGDVSFSGISLNQLMLAPQLTGSLCISQGAVKLSAAGRPDESLSIEAIGPFWFSADEVMQNRKLLSVSLHKGQLRANIFYQPHTSTNLEVRNLPLDELELASLRGTVQKAELQLNFQKRRGHGVLSVLRPKFSGVLGQALDVAARWSGDVVSDLSPEFTHIGSVKLQHIVGHFQLNITSVEIVSELNWFCYRCYADTKPVNLQPITVEKTVLEQASSRYELQGEYVLPGARDRYPGNKEQDGLFKKAMSGHLDTVISSMGRWRMRLEVPGAEVAEMLPLARLLSRSTDPAVQSRSKELFMQSLQSVGFCAESLHDQLKGLQSFFNWSGDDSILEDITLPGLAELRGHWNGSLDASGGGNGDTMADFDFHGEDWEWGNYKTQRIMAAGAYSNHDGLRLEKLFIQKDDATLHADGTLLGPVTNLHFAVLNFPVGLVPTVVQIIESSTSSSIHSLRQWLTPIKGILHMEGDLKGSLAKPECDVQIRLLDGTIEGIDLGRAEIVASITSTSRFLFNANFEPVNQSGHVHIQGSVPVTYVQNESEEEIEKDMVAAGGVIRIPVWIKESDRGSSEDINEKKINRDKIEEGWDLQLAESLKVLNWNMLDTGEVRINADIKDGGMTLITALCPYATWLHGYADIMLQVRGTVEQPIVDGSASFHRASVFSPVLRKPLTNFGGTVHVVSNRLSITSIESRVSRKGKLLLKGNLPLRSSESSINDKIDLKCEVLEVRAKNIFSGQVDSQMQIMGSILQPNISGMIQLSRGEAYLPHDKGNGAGSNKLISGRSSFLAVDYNRMTTSAQVSRFFGSFPTLRNKWPQSAVKEPVVEKKMEEAIIKPGVDVRLTDLKLILGPELRIVYPLILNFAVSGELELNGMAHPKCIRPKGILTFENGEVNLVATQARLKRDHLNIAKFEPELGLDPTLDLALVGSDWQLRIQSRASSWQDNLIVTTTRSVDQDALTPTESQLAESLLEGDGQLAFKKLATATLETLMPRIEGKGEFGQARWRLVYAPQIPSLLSLDPTVDPLKSLANNISFGTEVEVQLGKRLQASVVRQMKDSEMAMQWTLIYKLTSRLRILFQSAPSNRLLFEYSATSQD</sequence>
<keyword evidence="10" id="KW-1185">Reference proteome</keyword>
<dbReference type="GO" id="GO:0009306">
    <property type="term" value="P:protein secretion"/>
    <property type="evidence" value="ECO:0007669"/>
    <property type="project" value="InterPro"/>
</dbReference>
<dbReference type="GO" id="GO:0005783">
    <property type="term" value="C:endoplasmic reticulum"/>
    <property type="evidence" value="ECO:0007669"/>
    <property type="project" value="UniProtKB-ARBA"/>
</dbReference>
<evidence type="ECO:0000313" key="10">
    <source>
        <dbReference type="Proteomes" id="UP001055439"/>
    </source>
</evidence>
<evidence type="ECO:0000313" key="9">
    <source>
        <dbReference type="EMBL" id="URE40526.1"/>
    </source>
</evidence>
<name>A0A9E7HU17_9LILI</name>
<feature type="compositionally biased region" description="Polar residues" evidence="6">
    <location>
        <begin position="1775"/>
        <end position="1784"/>
    </location>
</feature>
<dbReference type="GO" id="GO:0005886">
    <property type="term" value="C:plasma membrane"/>
    <property type="evidence" value="ECO:0007669"/>
    <property type="project" value="InterPro"/>
</dbReference>
<dbReference type="InterPro" id="IPR001623">
    <property type="entry name" value="DnaJ_domain"/>
</dbReference>
<dbReference type="SMART" id="SM00271">
    <property type="entry name" value="DnaJ"/>
    <property type="match status" value="1"/>
</dbReference>
<dbReference type="SUPFAM" id="SSF46565">
    <property type="entry name" value="Chaperone J-domain"/>
    <property type="match status" value="1"/>
</dbReference>
<feature type="compositionally biased region" description="Basic and acidic residues" evidence="6">
    <location>
        <begin position="1797"/>
        <end position="1812"/>
    </location>
</feature>
<dbReference type="Proteomes" id="UP001055439">
    <property type="component" value="Chromosome 8"/>
</dbReference>
<keyword evidence="4 7" id="KW-0472">Membrane</keyword>
<dbReference type="EMBL" id="CP097510">
    <property type="protein sequence ID" value="URE40526.1"/>
    <property type="molecule type" value="Genomic_DNA"/>
</dbReference>
<feature type="transmembrane region" description="Helical" evidence="7">
    <location>
        <begin position="103"/>
        <end position="122"/>
    </location>
</feature>
<dbReference type="InterPro" id="IPR007452">
    <property type="entry name" value="TamB_C"/>
</dbReference>
<dbReference type="InterPro" id="IPR018253">
    <property type="entry name" value="DnaJ_domain_CS"/>
</dbReference>
<gene>
    <name evidence="9" type="ORF">MUK42_06558</name>
</gene>
<keyword evidence="2 7" id="KW-0812">Transmembrane</keyword>
<organism evidence="9 10">
    <name type="scientific">Musa troglodytarum</name>
    <name type="common">fe'i banana</name>
    <dbReference type="NCBI Taxonomy" id="320322"/>
    <lineage>
        <taxon>Eukaryota</taxon>
        <taxon>Viridiplantae</taxon>
        <taxon>Streptophyta</taxon>
        <taxon>Embryophyta</taxon>
        <taxon>Tracheophyta</taxon>
        <taxon>Spermatophyta</taxon>
        <taxon>Magnoliopsida</taxon>
        <taxon>Liliopsida</taxon>
        <taxon>Zingiberales</taxon>
        <taxon>Musaceae</taxon>
        <taxon>Musa</taxon>
    </lineage>
</organism>
<feature type="coiled-coil region" evidence="5">
    <location>
        <begin position="1064"/>
        <end position="1098"/>
    </location>
</feature>
<evidence type="ECO:0000256" key="1">
    <source>
        <dbReference type="ARBA" id="ARBA00004167"/>
    </source>
</evidence>
<feature type="transmembrane region" description="Helical" evidence="7">
    <location>
        <begin position="161"/>
        <end position="178"/>
    </location>
</feature>
<evidence type="ECO:0000256" key="3">
    <source>
        <dbReference type="ARBA" id="ARBA00022989"/>
    </source>
</evidence>
<evidence type="ECO:0000256" key="4">
    <source>
        <dbReference type="ARBA" id="ARBA00023136"/>
    </source>
</evidence>
<evidence type="ECO:0000256" key="7">
    <source>
        <dbReference type="SAM" id="Phobius"/>
    </source>
</evidence>
<dbReference type="Pfam" id="PF00226">
    <property type="entry name" value="DnaJ"/>
    <property type="match status" value="1"/>
</dbReference>
<feature type="domain" description="J" evidence="8">
    <location>
        <begin position="290"/>
        <end position="350"/>
    </location>
</feature>
<evidence type="ECO:0000256" key="5">
    <source>
        <dbReference type="SAM" id="Coils"/>
    </source>
</evidence>
<dbReference type="CDD" id="cd06257">
    <property type="entry name" value="DnaJ"/>
    <property type="match status" value="1"/>
</dbReference>
<reference evidence="9" key="1">
    <citation type="submission" date="2022-05" db="EMBL/GenBank/DDBJ databases">
        <title>The Musa troglodytarum L. genome provides insights into the mechanism of non-climacteric behaviour and enrichment of carotenoids.</title>
        <authorList>
            <person name="Wang J."/>
        </authorList>
    </citation>
    <scope>NUCLEOTIDE SEQUENCE</scope>
    <source>
        <tissue evidence="9">Leaf</tissue>
    </source>
</reference>
<evidence type="ECO:0000256" key="6">
    <source>
        <dbReference type="SAM" id="MobiDB-lite"/>
    </source>
</evidence>
<evidence type="ECO:0000259" key="8">
    <source>
        <dbReference type="SMART" id="SM00271"/>
    </source>
</evidence>
<feature type="transmembrane region" description="Helical" evidence="7">
    <location>
        <begin position="77"/>
        <end position="97"/>
    </location>
</feature>
<keyword evidence="3 7" id="KW-1133">Transmembrane helix</keyword>